<evidence type="ECO:0008006" key="3">
    <source>
        <dbReference type="Google" id="ProtNLM"/>
    </source>
</evidence>
<organism evidence="1 2">
    <name type="scientific">Thermoflexibacter ruber</name>
    <dbReference type="NCBI Taxonomy" id="1003"/>
    <lineage>
        <taxon>Bacteria</taxon>
        <taxon>Pseudomonadati</taxon>
        <taxon>Bacteroidota</taxon>
        <taxon>Cytophagia</taxon>
        <taxon>Cytophagales</taxon>
        <taxon>Thermoflexibacteraceae</taxon>
        <taxon>Thermoflexibacter</taxon>
    </lineage>
</organism>
<dbReference type="Proteomes" id="UP000199513">
    <property type="component" value="Unassembled WGS sequence"/>
</dbReference>
<evidence type="ECO:0000313" key="1">
    <source>
        <dbReference type="EMBL" id="SFF54360.1"/>
    </source>
</evidence>
<keyword evidence="2" id="KW-1185">Reference proteome</keyword>
<dbReference type="SUPFAM" id="SSF55874">
    <property type="entry name" value="ATPase domain of HSP90 chaperone/DNA topoisomerase II/histidine kinase"/>
    <property type="match status" value="1"/>
</dbReference>
<accession>A0A1I2JK67</accession>
<dbReference type="Gene3D" id="3.30.565.10">
    <property type="entry name" value="Histidine kinase-like ATPase, C-terminal domain"/>
    <property type="match status" value="1"/>
</dbReference>
<dbReference type="STRING" id="1003.SAMN04488541_105229"/>
<proteinExistence type="predicted"/>
<dbReference type="NCBIfam" id="NF047352">
    <property type="entry name" value="P_loop_sacsin"/>
    <property type="match status" value="1"/>
</dbReference>
<protein>
    <recommendedName>
        <fullName evidence="3">Histidine kinase-, DNA gyrase B-, and HSP90-like ATPase</fullName>
    </recommendedName>
</protein>
<dbReference type="RefSeq" id="WP_177217473.1">
    <property type="nucleotide sequence ID" value="NZ_FONY01000052.1"/>
</dbReference>
<reference evidence="1 2" key="1">
    <citation type="submission" date="2016-10" db="EMBL/GenBank/DDBJ databases">
        <authorList>
            <person name="de Groot N.N."/>
        </authorList>
    </citation>
    <scope>NUCLEOTIDE SEQUENCE [LARGE SCALE GENOMIC DNA]</scope>
    <source>
        <strain>GEY</strain>
        <strain evidence="2">DSM 9560</strain>
    </source>
</reference>
<dbReference type="InterPro" id="IPR036890">
    <property type="entry name" value="HATPase_C_sf"/>
</dbReference>
<dbReference type="EMBL" id="FONY01000052">
    <property type="protein sequence ID" value="SFF54360.1"/>
    <property type="molecule type" value="Genomic_DNA"/>
</dbReference>
<evidence type="ECO:0000313" key="2">
    <source>
        <dbReference type="Proteomes" id="UP000199513"/>
    </source>
</evidence>
<sequence>MTTYLETVQQSKNYNNYKLTADKIIQILSDVRNERTKSRRRWIWELMQNAKDVPNIYGGVTIEITLKENEFIFSHNGNPFRVENITGLIQQVSSEKPSDSTNKRITGKFGTGFISTHLLSDTVTVKGIVEQNGLLPKTFQFELNRKAEKSEDLITFIAEELDKIEKIEDEHIFPTRHNYHSQRKETDFDTVFIYPLENPESREAAIVGVEDLASTLPQTLFFVEELKKVIINNEITGKQITYELFENNNDGDFYFPVIKETINGTTQDLCFIHYKDDKLDLAIPINNHTERSIKIIEKSARLYRDFPLVGTEHFYFPFILNGLNFFPTEKRDSVLLTDTASNSVLVNRDIFIHAINKAQLFVEWLKTNNAKNLSLIAQSRIPTALTEIEVINWFKNNIQIPYRHFLIEQEIVETASEKIKMKNAVIPKFPGTKEQNDQFWEILNNYFGSNKICRKEHLSSWQDNLGIESEIETWGQKVFYTIEDLLREIQSKITLENISLQGSQHTNIQWLNSVYKFLIDNELIKHFKEYKIIPTIKGTLKSLNDDIYIEKETKIPNEFISIFKSLKNEDWNDILIHRDLIQIDNSHASKTIKDISDEINKILNYEEKNQYGQVQRTYIDRANAEVVLLDILSISSSNSNDSFQSKLFNSAKLFFKSEKQPIVINGISDFNFNPAKRQLIKLLHNKIEAAKKLTKLGIENSEKWLLDHLLLLQESSEFKTLLEFGNIIPNRKGDFCAFVNEIFAYGTSENPLDDDLIKILFELNNAEDWDRFLVHDSFRKLILPPKKIDELAVKIQEEIEKLRLSETYSSKSSSILKLISWCSKREFDAQRYFGAFLSQKDKIFVNISLEDSEVGGNIVKLLSNVSY</sequence>
<dbReference type="AlphaFoldDB" id="A0A1I2JK67"/>
<name>A0A1I2JK67_9BACT</name>
<gene>
    <name evidence="1" type="ORF">SAMN04488541_105229</name>
</gene>